<evidence type="ECO:0000259" key="6">
    <source>
        <dbReference type="Pfam" id="PF04932"/>
    </source>
</evidence>
<dbReference type="PANTHER" id="PTHR37422">
    <property type="entry name" value="TEICHURONIC ACID BIOSYNTHESIS PROTEIN TUAE"/>
    <property type="match status" value="1"/>
</dbReference>
<reference evidence="7 8" key="1">
    <citation type="journal article" date="2015" name="Nature">
        <title>rRNA introns, odd ribosomes, and small enigmatic genomes across a large radiation of phyla.</title>
        <authorList>
            <person name="Brown C.T."/>
            <person name="Hug L.A."/>
            <person name="Thomas B.C."/>
            <person name="Sharon I."/>
            <person name="Castelle C.J."/>
            <person name="Singh A."/>
            <person name="Wilkins M.J."/>
            <person name="Williams K.H."/>
            <person name="Banfield J.F."/>
        </authorList>
    </citation>
    <scope>NUCLEOTIDE SEQUENCE [LARGE SCALE GENOMIC DNA]</scope>
</reference>
<feature type="transmembrane region" description="Helical" evidence="5">
    <location>
        <begin position="187"/>
        <end position="208"/>
    </location>
</feature>
<feature type="transmembrane region" description="Helical" evidence="5">
    <location>
        <begin position="220"/>
        <end position="253"/>
    </location>
</feature>
<evidence type="ECO:0000313" key="7">
    <source>
        <dbReference type="EMBL" id="KKU12407.1"/>
    </source>
</evidence>
<dbReference type="PANTHER" id="PTHR37422:SF13">
    <property type="entry name" value="LIPOPOLYSACCHARIDE BIOSYNTHESIS PROTEIN PA4999-RELATED"/>
    <property type="match status" value="1"/>
</dbReference>
<accession>A0A0G1MW45</accession>
<comment type="subcellular location">
    <subcellularLocation>
        <location evidence="1">Membrane</location>
        <topology evidence="1">Multi-pass membrane protein</topology>
    </subcellularLocation>
</comment>
<feature type="transmembrane region" description="Helical" evidence="5">
    <location>
        <begin position="77"/>
        <end position="95"/>
    </location>
</feature>
<dbReference type="GO" id="GO:0016874">
    <property type="term" value="F:ligase activity"/>
    <property type="evidence" value="ECO:0007669"/>
    <property type="project" value="UniProtKB-KW"/>
</dbReference>
<proteinExistence type="predicted"/>
<evidence type="ECO:0000256" key="4">
    <source>
        <dbReference type="ARBA" id="ARBA00023136"/>
    </source>
</evidence>
<feature type="transmembrane region" description="Helical" evidence="5">
    <location>
        <begin position="316"/>
        <end position="341"/>
    </location>
</feature>
<evidence type="ECO:0000256" key="5">
    <source>
        <dbReference type="SAM" id="Phobius"/>
    </source>
</evidence>
<organism evidence="7 8">
    <name type="scientific">Candidatus Woesebacteria bacterium GW2011_GWA1_45_8</name>
    <dbReference type="NCBI Taxonomy" id="1618559"/>
    <lineage>
        <taxon>Bacteria</taxon>
        <taxon>Candidatus Woeseibacteriota</taxon>
    </lineage>
</organism>
<protein>
    <submittedName>
        <fullName evidence="7">Lipid A core-O-antigen ligase-like protein enyme</fullName>
    </submittedName>
</protein>
<evidence type="ECO:0000313" key="8">
    <source>
        <dbReference type="Proteomes" id="UP000034653"/>
    </source>
</evidence>
<keyword evidence="3 5" id="KW-1133">Transmembrane helix</keyword>
<comment type="caution">
    <text evidence="7">The sequence shown here is derived from an EMBL/GenBank/DDBJ whole genome shotgun (WGS) entry which is preliminary data.</text>
</comment>
<evidence type="ECO:0000256" key="3">
    <source>
        <dbReference type="ARBA" id="ARBA00022989"/>
    </source>
</evidence>
<feature type="transmembrane region" description="Helical" evidence="5">
    <location>
        <begin position="47"/>
        <end position="65"/>
    </location>
</feature>
<evidence type="ECO:0000256" key="1">
    <source>
        <dbReference type="ARBA" id="ARBA00004141"/>
    </source>
</evidence>
<dbReference type="InterPro" id="IPR007016">
    <property type="entry name" value="O-antigen_ligase-rel_domated"/>
</dbReference>
<dbReference type="EMBL" id="LCLG01000001">
    <property type="protein sequence ID" value="KKU12407.1"/>
    <property type="molecule type" value="Genomic_DNA"/>
</dbReference>
<feature type="transmembrane region" description="Helical" evidence="5">
    <location>
        <begin position="130"/>
        <end position="150"/>
    </location>
</feature>
<dbReference type="Proteomes" id="UP000034653">
    <property type="component" value="Unassembled WGS sequence"/>
</dbReference>
<gene>
    <name evidence="7" type="ORF">UX19_C0001G0011</name>
</gene>
<keyword evidence="7" id="KW-0436">Ligase</keyword>
<keyword evidence="2 5" id="KW-0812">Transmembrane</keyword>
<name>A0A0G1MW45_9BACT</name>
<feature type="transmembrane region" description="Helical" evidence="5">
    <location>
        <begin position="380"/>
        <end position="399"/>
    </location>
</feature>
<feature type="transmembrane region" description="Helical" evidence="5">
    <location>
        <begin position="347"/>
        <end position="368"/>
    </location>
</feature>
<feature type="domain" description="O-antigen ligase-related" evidence="6">
    <location>
        <begin position="225"/>
        <end position="363"/>
    </location>
</feature>
<evidence type="ECO:0000256" key="2">
    <source>
        <dbReference type="ARBA" id="ARBA00022692"/>
    </source>
</evidence>
<keyword evidence="4 5" id="KW-0472">Membrane</keyword>
<dbReference type="Pfam" id="PF04932">
    <property type="entry name" value="Wzy_C"/>
    <property type="match status" value="1"/>
</dbReference>
<dbReference type="GO" id="GO:0016020">
    <property type="term" value="C:membrane"/>
    <property type="evidence" value="ECO:0007669"/>
    <property type="project" value="UniProtKB-SubCell"/>
</dbReference>
<sequence length="426" mass="47828">MFPGTFLKIVRKRVLQLFILLLPTQLGYHFWPKWAYVFGVRVDYLSPTLYLTDILAAILLVLWIHENRKRRVRLSKNNKLVILSILAFLNVVFALVSQLAILKWIKIGELYLIARILMEDAELKIHEDVVIPLTISTTLILVLAFLQIVLQRSVGGVLYFLGERSFNSGTPGISLYSLFGSQLLRPYATFSHPNSMAGFAGAVFLFFLGIYKKLIKARPVLFIGMASCLGILVLSVSRNAIAALILALVVYLALRRKVAAMERLLKVAFWLAIILGVGLPVVSNLLLKQQVVLPESISQRLVLADLAGRLFSEKPILGFGANYFIPVVTALVQGSPISWMLQPVHNVPLLFLVEAGAVSFIVFTLIAFTFLKTLKKKIQFVFPVLVFILLTASFDHYWFTLQQNQLLLAVILGIFSRKNGKEFLLN</sequence>
<dbReference type="AlphaFoldDB" id="A0A0G1MW45"/>
<feature type="transmembrane region" description="Helical" evidence="5">
    <location>
        <begin position="268"/>
        <end position="287"/>
    </location>
</feature>
<dbReference type="InterPro" id="IPR051533">
    <property type="entry name" value="WaaL-like"/>
</dbReference>